<keyword evidence="3" id="KW-1185">Reference proteome</keyword>
<accession>A0AAV7L8B5</accession>
<protein>
    <submittedName>
        <fullName evidence="2">Uncharacterized protein</fullName>
    </submittedName>
</protein>
<evidence type="ECO:0000256" key="1">
    <source>
        <dbReference type="SAM" id="SignalP"/>
    </source>
</evidence>
<keyword evidence="1" id="KW-0732">Signal</keyword>
<evidence type="ECO:0000313" key="2">
    <source>
        <dbReference type="EMBL" id="KAJ1087323.1"/>
    </source>
</evidence>
<comment type="caution">
    <text evidence="2">The sequence shown here is derived from an EMBL/GenBank/DDBJ whole genome shotgun (WGS) entry which is preliminary data.</text>
</comment>
<name>A0AAV7L8B5_PLEWA</name>
<dbReference type="AlphaFoldDB" id="A0AAV7L8B5"/>
<gene>
    <name evidence="2" type="ORF">NDU88_000503</name>
</gene>
<evidence type="ECO:0000313" key="3">
    <source>
        <dbReference type="Proteomes" id="UP001066276"/>
    </source>
</evidence>
<dbReference type="Proteomes" id="UP001066276">
    <property type="component" value="Chromosome 11"/>
</dbReference>
<reference evidence="2" key="1">
    <citation type="journal article" date="2022" name="bioRxiv">
        <title>Sequencing and chromosome-scale assembly of the giantPleurodeles waltlgenome.</title>
        <authorList>
            <person name="Brown T."/>
            <person name="Elewa A."/>
            <person name="Iarovenko S."/>
            <person name="Subramanian E."/>
            <person name="Araus A.J."/>
            <person name="Petzold A."/>
            <person name="Susuki M."/>
            <person name="Suzuki K.-i.T."/>
            <person name="Hayashi T."/>
            <person name="Toyoda A."/>
            <person name="Oliveira C."/>
            <person name="Osipova E."/>
            <person name="Leigh N.D."/>
            <person name="Simon A."/>
            <person name="Yun M.H."/>
        </authorList>
    </citation>
    <scope>NUCLEOTIDE SEQUENCE</scope>
    <source>
        <strain evidence="2">20211129_DDA</strain>
        <tissue evidence="2">Liver</tissue>
    </source>
</reference>
<feature type="signal peptide" evidence="1">
    <location>
        <begin position="1"/>
        <end position="22"/>
    </location>
</feature>
<organism evidence="2 3">
    <name type="scientific">Pleurodeles waltl</name>
    <name type="common">Iberian ribbed newt</name>
    <dbReference type="NCBI Taxonomy" id="8319"/>
    <lineage>
        <taxon>Eukaryota</taxon>
        <taxon>Metazoa</taxon>
        <taxon>Chordata</taxon>
        <taxon>Craniata</taxon>
        <taxon>Vertebrata</taxon>
        <taxon>Euteleostomi</taxon>
        <taxon>Amphibia</taxon>
        <taxon>Batrachia</taxon>
        <taxon>Caudata</taxon>
        <taxon>Salamandroidea</taxon>
        <taxon>Salamandridae</taxon>
        <taxon>Pleurodelinae</taxon>
        <taxon>Pleurodeles</taxon>
    </lineage>
</organism>
<proteinExistence type="predicted"/>
<sequence length="232" mass="26575">MHLIITLLADVYVITFTCHTKCEEEGPPKCNVKNLDKELELIAEEGEERKTKPTEKKDLGAGWVKAGESRRKLKEELQQERHRQNSLRRASRRMEKRVFRPDMCPAAALSVHARQKILPATLLEGRGYSRRVPVQTFDMRQEKEREEVFLNLVIKGGHTLSAEGVVPKKSLVDGIIKAPAPDNKENLLSFAGSWSVVACFYEILRQRWSLLQNLQEEIPILSRQATKSFRSN</sequence>
<dbReference type="EMBL" id="JANPWB010000015">
    <property type="protein sequence ID" value="KAJ1087323.1"/>
    <property type="molecule type" value="Genomic_DNA"/>
</dbReference>
<feature type="chain" id="PRO_5043563565" evidence="1">
    <location>
        <begin position="23"/>
        <end position="232"/>
    </location>
</feature>